<organism evidence="5 6">
    <name type="scientific">[Clostridium] aminophilum</name>
    <dbReference type="NCBI Taxonomy" id="1526"/>
    <lineage>
        <taxon>Bacteria</taxon>
        <taxon>Bacillati</taxon>
        <taxon>Bacillota</taxon>
        <taxon>Clostridia</taxon>
        <taxon>Lachnospirales</taxon>
        <taxon>Lachnospiraceae</taxon>
    </lineage>
</organism>
<feature type="domain" description="MobA-like NTP transferase" evidence="4">
    <location>
        <begin position="73"/>
        <end position="175"/>
    </location>
</feature>
<dbReference type="InterPro" id="IPR002575">
    <property type="entry name" value="Aminoglycoside_PTrfase"/>
</dbReference>
<dbReference type="InterPro" id="IPR050065">
    <property type="entry name" value="GlmU-like"/>
</dbReference>
<dbReference type="RefSeq" id="WP_074650096.1">
    <property type="nucleotide sequence ID" value="NZ_FOIL01000043.1"/>
</dbReference>
<sequence length="592" mass="69128">MLSENQFKLLAYLEKESGSAEYTQREIAESVGFALGKTNQLLAALKDERLIDEKNMLTENGRKALEPYRVKNAVIMAAGMSTRFAPLSYEKPKALMEVKGELLIEREIRQLQEAGIHDIILVTGYMKEKLFYLADKFGIDVVVNEDYYRYNNTSTIMRVLKELGNTYICSSDNYFTKNPFEKYVYRAYYSAVYAPGETDEYCLTTARDGRITKVDIGGRSAWYMLGHVYWDREFSRRFTEILKNEYEKPATKQMLWEDLYIQHIKELDLYIRKYDEEEIKEFDSLDELRQFDESYWNHTHSAIFKNICGVLHCEEKDIEHIHPIKTGLTNLSFFFTCKGKDYVYRHPGVGTNAYINRESEARSMEAAGKLGLDDTFIYMDAKEGWKISYFVEDAKTLDYHNEKQVKEAMRMLRRLHTAGVDTGFEFDIWKQIKTFEETLRASNRDDFTDAPDLAQMIEELRGYTDADGVRKTLCHADSYDPNFLIGKDGKMYLIDWEYSGMADPAVDLGTFIACSDYSVDEAKDLITTYFDEVPGDEVMRHYMAYAGILSYYWFVWSLYQDSVGKTVGEWMYLWYRHTKMYGKAALAMYETI</sequence>
<evidence type="ECO:0000313" key="5">
    <source>
        <dbReference type="EMBL" id="SET78096.1"/>
    </source>
</evidence>
<accession>A0A1I0H315</accession>
<evidence type="ECO:0000256" key="2">
    <source>
        <dbReference type="ARBA" id="ARBA00022695"/>
    </source>
</evidence>
<dbReference type="CDD" id="cd02523">
    <property type="entry name" value="PC_cytidylyltransferase"/>
    <property type="match status" value="1"/>
</dbReference>
<keyword evidence="1 5" id="KW-0808">Transferase</keyword>
<feature type="domain" description="Aminoglycoside phosphotransferase" evidence="3">
    <location>
        <begin position="321"/>
        <end position="540"/>
    </location>
</feature>
<proteinExistence type="predicted"/>
<evidence type="ECO:0000259" key="3">
    <source>
        <dbReference type="Pfam" id="PF01636"/>
    </source>
</evidence>
<reference evidence="6" key="1">
    <citation type="submission" date="2016-10" db="EMBL/GenBank/DDBJ databases">
        <authorList>
            <person name="Varghese N."/>
            <person name="Submissions S."/>
        </authorList>
    </citation>
    <scope>NUCLEOTIDE SEQUENCE [LARGE SCALE GENOMIC DNA]</scope>
    <source>
        <strain evidence="6">KH1P1</strain>
    </source>
</reference>
<dbReference type="Gene3D" id="3.90.550.10">
    <property type="entry name" value="Spore Coat Polysaccharide Biosynthesis Protein SpsA, Chain A"/>
    <property type="match status" value="1"/>
</dbReference>
<evidence type="ECO:0000313" key="6">
    <source>
        <dbReference type="Proteomes" id="UP000199820"/>
    </source>
</evidence>
<dbReference type="Pfam" id="PF12804">
    <property type="entry name" value="NTP_transf_3"/>
    <property type="match status" value="1"/>
</dbReference>
<evidence type="ECO:0000256" key="1">
    <source>
        <dbReference type="ARBA" id="ARBA00022679"/>
    </source>
</evidence>
<dbReference type="EMBL" id="FOIL01000043">
    <property type="protein sequence ID" value="SET78096.1"/>
    <property type="molecule type" value="Genomic_DNA"/>
</dbReference>
<gene>
    <name evidence="5" type="ORF">SAMN04487771_10433</name>
</gene>
<keyword evidence="6" id="KW-1185">Reference proteome</keyword>
<dbReference type="SUPFAM" id="SSF56112">
    <property type="entry name" value="Protein kinase-like (PK-like)"/>
    <property type="match status" value="1"/>
</dbReference>
<dbReference type="STRING" id="1526.SAMN02910262_02323"/>
<keyword evidence="2 5" id="KW-0548">Nucleotidyltransferase</keyword>
<dbReference type="InterPro" id="IPR029044">
    <property type="entry name" value="Nucleotide-diphossugar_trans"/>
</dbReference>
<protein>
    <submittedName>
        <fullName evidence="5">CTP:phosphocholine cytidylyltransferase</fullName>
    </submittedName>
</protein>
<dbReference type="InterPro" id="IPR011009">
    <property type="entry name" value="Kinase-like_dom_sf"/>
</dbReference>
<evidence type="ECO:0000259" key="4">
    <source>
        <dbReference type="Pfam" id="PF12804"/>
    </source>
</evidence>
<dbReference type="AlphaFoldDB" id="A0A1I0H315"/>
<dbReference type="Pfam" id="PF01636">
    <property type="entry name" value="APH"/>
    <property type="match status" value="1"/>
</dbReference>
<dbReference type="InterPro" id="IPR025877">
    <property type="entry name" value="MobA-like_NTP_Trfase"/>
</dbReference>
<dbReference type="PANTHER" id="PTHR43584">
    <property type="entry name" value="NUCLEOTIDYL TRANSFERASE"/>
    <property type="match status" value="1"/>
</dbReference>
<name>A0A1I0H315_9FIRM</name>
<dbReference type="Gene3D" id="3.90.1200.10">
    <property type="match status" value="1"/>
</dbReference>
<dbReference type="OrthoDB" id="9803871at2"/>
<dbReference type="SUPFAM" id="SSF53448">
    <property type="entry name" value="Nucleotide-diphospho-sugar transferases"/>
    <property type="match status" value="1"/>
</dbReference>
<dbReference type="PANTHER" id="PTHR43584:SF5">
    <property type="entry name" value="PROTEIN LICC"/>
    <property type="match status" value="1"/>
</dbReference>
<dbReference type="Proteomes" id="UP000199820">
    <property type="component" value="Unassembled WGS sequence"/>
</dbReference>
<dbReference type="GO" id="GO:0016779">
    <property type="term" value="F:nucleotidyltransferase activity"/>
    <property type="evidence" value="ECO:0007669"/>
    <property type="project" value="UniProtKB-KW"/>
</dbReference>
<dbReference type="Gene3D" id="3.30.200.20">
    <property type="entry name" value="Phosphorylase Kinase, domain 1"/>
    <property type="match status" value="1"/>
</dbReference>
<dbReference type="eggNOG" id="COG0510">
    <property type="taxonomic scope" value="Bacteria"/>
</dbReference>
<dbReference type="eggNOG" id="COG4750">
    <property type="taxonomic scope" value="Bacteria"/>
</dbReference>
<dbReference type="CDD" id="cd05151">
    <property type="entry name" value="ChoK-like"/>
    <property type="match status" value="1"/>
</dbReference>